<keyword evidence="2" id="KW-1185">Reference proteome</keyword>
<gene>
    <name evidence="1" type="ORF">CY34DRAFT_172592</name>
</gene>
<dbReference type="Proteomes" id="UP000054485">
    <property type="component" value="Unassembled WGS sequence"/>
</dbReference>
<dbReference type="AlphaFoldDB" id="A0A0C9ZW34"/>
<reference evidence="1 2" key="1">
    <citation type="submission" date="2014-04" db="EMBL/GenBank/DDBJ databases">
        <authorList>
            <consortium name="DOE Joint Genome Institute"/>
            <person name="Kuo A."/>
            <person name="Ruytinx J."/>
            <person name="Rineau F."/>
            <person name="Colpaert J."/>
            <person name="Kohler A."/>
            <person name="Nagy L.G."/>
            <person name="Floudas D."/>
            <person name="Copeland A."/>
            <person name="Barry K.W."/>
            <person name="Cichocki N."/>
            <person name="Veneault-Fourrey C."/>
            <person name="LaButti K."/>
            <person name="Lindquist E.A."/>
            <person name="Lipzen A."/>
            <person name="Lundell T."/>
            <person name="Morin E."/>
            <person name="Murat C."/>
            <person name="Sun H."/>
            <person name="Tunlid A."/>
            <person name="Henrissat B."/>
            <person name="Grigoriev I.V."/>
            <person name="Hibbett D.S."/>
            <person name="Martin F."/>
            <person name="Nordberg H.P."/>
            <person name="Cantor M.N."/>
            <person name="Hua S.X."/>
        </authorList>
    </citation>
    <scope>NUCLEOTIDE SEQUENCE [LARGE SCALE GENOMIC DNA]</scope>
    <source>
        <strain evidence="1 2">UH-Slu-Lm8-n1</strain>
    </source>
</reference>
<dbReference type="HOGENOM" id="CLU_2279324_0_0_1"/>
<name>A0A0C9ZW34_9AGAM</name>
<proteinExistence type="predicted"/>
<evidence type="ECO:0000313" key="1">
    <source>
        <dbReference type="EMBL" id="KIK41985.1"/>
    </source>
</evidence>
<dbReference type="EMBL" id="KN835251">
    <property type="protein sequence ID" value="KIK41985.1"/>
    <property type="molecule type" value="Genomic_DNA"/>
</dbReference>
<accession>A0A0C9ZW34</accession>
<protein>
    <submittedName>
        <fullName evidence="1">Uncharacterized protein</fullName>
    </submittedName>
</protein>
<dbReference type="InParanoid" id="A0A0C9ZW34"/>
<reference evidence="2" key="2">
    <citation type="submission" date="2015-01" db="EMBL/GenBank/DDBJ databases">
        <title>Evolutionary Origins and Diversification of the Mycorrhizal Mutualists.</title>
        <authorList>
            <consortium name="DOE Joint Genome Institute"/>
            <consortium name="Mycorrhizal Genomics Consortium"/>
            <person name="Kohler A."/>
            <person name="Kuo A."/>
            <person name="Nagy L.G."/>
            <person name="Floudas D."/>
            <person name="Copeland A."/>
            <person name="Barry K.W."/>
            <person name="Cichocki N."/>
            <person name="Veneault-Fourrey C."/>
            <person name="LaButti K."/>
            <person name="Lindquist E.A."/>
            <person name="Lipzen A."/>
            <person name="Lundell T."/>
            <person name="Morin E."/>
            <person name="Murat C."/>
            <person name="Riley R."/>
            <person name="Ohm R."/>
            <person name="Sun H."/>
            <person name="Tunlid A."/>
            <person name="Henrissat B."/>
            <person name="Grigoriev I.V."/>
            <person name="Hibbett D.S."/>
            <person name="Martin F."/>
        </authorList>
    </citation>
    <scope>NUCLEOTIDE SEQUENCE [LARGE SCALE GENOMIC DNA]</scope>
    <source>
        <strain evidence="2">UH-Slu-Lm8-n1</strain>
    </source>
</reference>
<evidence type="ECO:0000313" key="2">
    <source>
        <dbReference type="Proteomes" id="UP000054485"/>
    </source>
</evidence>
<sequence>MGLHGDTVARPIGTYGTALFRSALHYVGFPIDNLPLFYLEHVYVYVTPIISAVIRCCELDCELRLCGYKWAHGDQSVKLDLGSHRRRACGKYLDSILRIFTG</sequence>
<organism evidence="1 2">
    <name type="scientific">Suillus luteus UH-Slu-Lm8-n1</name>
    <dbReference type="NCBI Taxonomy" id="930992"/>
    <lineage>
        <taxon>Eukaryota</taxon>
        <taxon>Fungi</taxon>
        <taxon>Dikarya</taxon>
        <taxon>Basidiomycota</taxon>
        <taxon>Agaricomycotina</taxon>
        <taxon>Agaricomycetes</taxon>
        <taxon>Agaricomycetidae</taxon>
        <taxon>Boletales</taxon>
        <taxon>Suillineae</taxon>
        <taxon>Suillaceae</taxon>
        <taxon>Suillus</taxon>
    </lineage>
</organism>